<name>A0A0S7WE47_UNCT6</name>
<proteinExistence type="predicted"/>
<sequence>MHSAIGGGGEMQREENLYVSNPKEWRAWLWKNHTRAKEVWLVFYKKQTDTPSIPYDDAVEEALCGESIRQ</sequence>
<organism evidence="1 2">
    <name type="scientific">candidate division TA06 bacterium DG_26</name>
    <dbReference type="NCBI Taxonomy" id="1703771"/>
    <lineage>
        <taxon>Bacteria</taxon>
        <taxon>Bacteria division TA06</taxon>
    </lineage>
</organism>
<accession>A0A0S7WE47</accession>
<gene>
    <name evidence="1" type="ORF">AMJ40_07565</name>
</gene>
<evidence type="ECO:0000313" key="2">
    <source>
        <dbReference type="Proteomes" id="UP000051124"/>
    </source>
</evidence>
<protein>
    <submittedName>
        <fullName evidence="1">Uncharacterized protein</fullName>
    </submittedName>
</protein>
<comment type="caution">
    <text evidence="1">The sequence shown here is derived from an EMBL/GenBank/DDBJ whole genome shotgun (WGS) entry which is preliminary data.</text>
</comment>
<dbReference type="AlphaFoldDB" id="A0A0S7WE47"/>
<evidence type="ECO:0000313" key="1">
    <source>
        <dbReference type="EMBL" id="KPJ48403.1"/>
    </source>
</evidence>
<dbReference type="EMBL" id="LIZT01000120">
    <property type="protein sequence ID" value="KPJ48403.1"/>
    <property type="molecule type" value="Genomic_DNA"/>
</dbReference>
<dbReference type="Proteomes" id="UP000051124">
    <property type="component" value="Unassembled WGS sequence"/>
</dbReference>
<reference evidence="1 2" key="1">
    <citation type="journal article" date="2015" name="Microbiome">
        <title>Genomic resolution of linkages in carbon, nitrogen, and sulfur cycling among widespread estuary sediment bacteria.</title>
        <authorList>
            <person name="Baker B.J."/>
            <person name="Lazar C.S."/>
            <person name="Teske A.P."/>
            <person name="Dick G.J."/>
        </authorList>
    </citation>
    <scope>NUCLEOTIDE SEQUENCE [LARGE SCALE GENOMIC DNA]</scope>
    <source>
        <strain evidence="1">DG_26</strain>
    </source>
</reference>